<name>A0A507QTW6_MONPU</name>
<evidence type="ECO:0008006" key="4">
    <source>
        <dbReference type="Google" id="ProtNLM"/>
    </source>
</evidence>
<feature type="transmembrane region" description="Helical" evidence="1">
    <location>
        <begin position="21"/>
        <end position="40"/>
    </location>
</feature>
<keyword evidence="3" id="KW-1185">Reference proteome</keyword>
<feature type="transmembrane region" description="Helical" evidence="1">
    <location>
        <begin position="339"/>
        <end position="359"/>
    </location>
</feature>
<dbReference type="Proteomes" id="UP000319663">
    <property type="component" value="Unassembled WGS sequence"/>
</dbReference>
<feature type="transmembrane region" description="Helical" evidence="1">
    <location>
        <begin position="244"/>
        <end position="267"/>
    </location>
</feature>
<gene>
    <name evidence="2" type="ORF">MPDQ_006792</name>
</gene>
<keyword evidence="1" id="KW-0472">Membrane</keyword>
<evidence type="ECO:0000313" key="2">
    <source>
        <dbReference type="EMBL" id="TQB72478.1"/>
    </source>
</evidence>
<dbReference type="AlphaFoldDB" id="A0A507QTW6"/>
<feature type="transmembrane region" description="Helical" evidence="1">
    <location>
        <begin position="162"/>
        <end position="183"/>
    </location>
</feature>
<reference evidence="2 3" key="1">
    <citation type="submission" date="2019-06" db="EMBL/GenBank/DDBJ databases">
        <title>Wine fermentation using esterase from Monascus purpureus.</title>
        <authorList>
            <person name="Geng C."/>
            <person name="Zhang Y."/>
        </authorList>
    </citation>
    <scope>NUCLEOTIDE SEQUENCE [LARGE SCALE GENOMIC DNA]</scope>
    <source>
        <strain evidence="2">HQ1</strain>
    </source>
</reference>
<keyword evidence="1" id="KW-1133">Transmembrane helix</keyword>
<feature type="transmembrane region" description="Helical" evidence="1">
    <location>
        <begin position="195"/>
        <end position="223"/>
    </location>
</feature>
<evidence type="ECO:0000256" key="1">
    <source>
        <dbReference type="SAM" id="Phobius"/>
    </source>
</evidence>
<comment type="caution">
    <text evidence="2">The sequence shown here is derived from an EMBL/GenBank/DDBJ whole genome shotgun (WGS) entry which is preliminary data.</text>
</comment>
<sequence length="412" mass="47335">MDFLSKTLRLRYPAVHDKDSSYLLGLRGWFVVQSFFWVFMQTFVPAAVKASDNIQGSSYQLGLRKSLSVLFWNDNLIYSFFILISARTICLPFLHNPTKTNIASATGTAYIDHFKQVTGNISIYTPYNLPNALTYFNSVFNLFWITSNFSVSAGNYAFPSKLMWIINVIYMQSYTVYASMLIIPYTRNSWRVKGSILFIITAWWVQSWAWYTISGLILADMVINMGFKAKAQRGIPIPILKKKNVYVPVWIPYIILMAAGLFMQLVWTGWKPQKVSAEITVHAGLYYTGGLNNKYDLSEPQARDDIYLILVGVFLAVDTYDWLQLILRNPVFVYLGTRSLSWFFAQGIIIYTAGIKLFLHLTTDKQWSKDSATGLSLIVCLSAVIVLAEVFYRLVDYPCRAMSYRVFDWIRE</sequence>
<organism evidence="2 3">
    <name type="scientific">Monascus purpureus</name>
    <name type="common">Red mold</name>
    <name type="synonym">Monascus anka</name>
    <dbReference type="NCBI Taxonomy" id="5098"/>
    <lineage>
        <taxon>Eukaryota</taxon>
        <taxon>Fungi</taxon>
        <taxon>Dikarya</taxon>
        <taxon>Ascomycota</taxon>
        <taxon>Pezizomycotina</taxon>
        <taxon>Eurotiomycetes</taxon>
        <taxon>Eurotiomycetidae</taxon>
        <taxon>Eurotiales</taxon>
        <taxon>Aspergillaceae</taxon>
        <taxon>Monascus</taxon>
    </lineage>
</organism>
<feature type="transmembrane region" description="Helical" evidence="1">
    <location>
        <begin position="76"/>
        <end position="94"/>
    </location>
</feature>
<accession>A0A507QTW6</accession>
<proteinExistence type="predicted"/>
<feature type="transmembrane region" description="Helical" evidence="1">
    <location>
        <begin position="371"/>
        <end position="395"/>
    </location>
</feature>
<evidence type="ECO:0000313" key="3">
    <source>
        <dbReference type="Proteomes" id="UP000319663"/>
    </source>
</evidence>
<protein>
    <recommendedName>
        <fullName evidence="4">Acyltransferase 3 domain-containing protein</fullName>
    </recommendedName>
</protein>
<keyword evidence="1" id="KW-0812">Transmembrane</keyword>
<dbReference type="EMBL" id="VIFY01000063">
    <property type="protein sequence ID" value="TQB72478.1"/>
    <property type="molecule type" value="Genomic_DNA"/>
</dbReference>
<feature type="transmembrane region" description="Helical" evidence="1">
    <location>
        <begin position="306"/>
        <end position="327"/>
    </location>
</feature>